<organism evidence="3 4">
    <name type="scientific">Dichanthelium oligosanthes</name>
    <dbReference type="NCBI Taxonomy" id="888268"/>
    <lineage>
        <taxon>Eukaryota</taxon>
        <taxon>Viridiplantae</taxon>
        <taxon>Streptophyta</taxon>
        <taxon>Embryophyta</taxon>
        <taxon>Tracheophyta</taxon>
        <taxon>Spermatophyta</taxon>
        <taxon>Magnoliopsida</taxon>
        <taxon>Liliopsida</taxon>
        <taxon>Poales</taxon>
        <taxon>Poaceae</taxon>
        <taxon>PACMAD clade</taxon>
        <taxon>Panicoideae</taxon>
        <taxon>Panicodae</taxon>
        <taxon>Paniceae</taxon>
        <taxon>Dichantheliinae</taxon>
        <taxon>Dichanthelium</taxon>
    </lineage>
</organism>
<proteinExistence type="predicted"/>
<name>A0A1E5UWH3_9POAL</name>
<accession>A0A1E5UWH3</accession>
<dbReference type="SUPFAM" id="SSF57095">
    <property type="entry name" value="Scorpion toxin-like"/>
    <property type="match status" value="1"/>
</dbReference>
<dbReference type="EMBL" id="LWDX02060922">
    <property type="protein sequence ID" value="OEL17125.1"/>
    <property type="molecule type" value="Genomic_DNA"/>
</dbReference>
<dbReference type="GO" id="GO:0006952">
    <property type="term" value="P:defense response"/>
    <property type="evidence" value="ECO:0007669"/>
    <property type="project" value="InterPro"/>
</dbReference>
<dbReference type="InterPro" id="IPR008176">
    <property type="entry name" value="Defensin_plant"/>
</dbReference>
<sequence>MAPVESLCSHLSGEFKGWCSSTRKCRNACLLESYDNIDGKCRGFLPARCWCISNICSPAAAAASESGGGGGSVTTQMLNMYQKLNHEHHDIIRALYKHQA</sequence>
<evidence type="ECO:0000256" key="1">
    <source>
        <dbReference type="ARBA" id="ARBA00023157"/>
    </source>
</evidence>
<dbReference type="Proteomes" id="UP000095767">
    <property type="component" value="Unassembled WGS sequence"/>
</dbReference>
<dbReference type="Gene3D" id="3.30.30.10">
    <property type="entry name" value="Knottin, scorpion toxin-like"/>
    <property type="match status" value="1"/>
</dbReference>
<gene>
    <name evidence="3" type="ORF">BAE44_0021856</name>
</gene>
<keyword evidence="4" id="KW-1185">Reference proteome</keyword>
<dbReference type="OrthoDB" id="683455at2759"/>
<feature type="domain" description="Knottins-like" evidence="2">
    <location>
        <begin position="7"/>
        <end position="53"/>
    </location>
</feature>
<evidence type="ECO:0000313" key="4">
    <source>
        <dbReference type="Proteomes" id="UP000095767"/>
    </source>
</evidence>
<dbReference type="AlphaFoldDB" id="A0A1E5UWH3"/>
<comment type="caution">
    <text evidence="3">The sequence shown here is derived from an EMBL/GenBank/DDBJ whole genome shotgun (WGS) entry which is preliminary data.</text>
</comment>
<keyword evidence="1" id="KW-1015">Disulfide bond</keyword>
<dbReference type="Pfam" id="PF00304">
    <property type="entry name" value="Gamma-thionin"/>
    <property type="match status" value="1"/>
</dbReference>
<dbReference type="InterPro" id="IPR003614">
    <property type="entry name" value="Knottins"/>
</dbReference>
<evidence type="ECO:0000313" key="3">
    <source>
        <dbReference type="EMBL" id="OEL17125.1"/>
    </source>
</evidence>
<reference evidence="3 4" key="1">
    <citation type="submission" date="2016-09" db="EMBL/GenBank/DDBJ databases">
        <title>The draft genome of Dichanthelium oligosanthes: A C3 panicoid grass species.</title>
        <authorList>
            <person name="Studer A.J."/>
            <person name="Schnable J.C."/>
            <person name="Brutnell T.P."/>
        </authorList>
    </citation>
    <scope>NUCLEOTIDE SEQUENCE [LARGE SCALE GENOMIC DNA]</scope>
    <source>
        <strain evidence="4">cv. Kellogg 1175</strain>
        <tissue evidence="3">Leaf</tissue>
    </source>
</reference>
<dbReference type="PROSITE" id="PS00940">
    <property type="entry name" value="GAMMA_THIONIN"/>
    <property type="match status" value="1"/>
</dbReference>
<protein>
    <recommendedName>
        <fullName evidence="2">Knottins-like domain-containing protein</fullName>
    </recommendedName>
</protein>
<dbReference type="InterPro" id="IPR036574">
    <property type="entry name" value="Scorpion_toxin-like_sf"/>
</dbReference>
<evidence type="ECO:0000259" key="2">
    <source>
        <dbReference type="Pfam" id="PF00304"/>
    </source>
</evidence>